<feature type="compositionally biased region" description="Low complexity" evidence="1">
    <location>
        <begin position="105"/>
        <end position="121"/>
    </location>
</feature>
<feature type="compositionally biased region" description="Polar residues" evidence="1">
    <location>
        <begin position="479"/>
        <end position="502"/>
    </location>
</feature>
<dbReference type="EMBL" id="ML178835">
    <property type="protein sequence ID" value="TFK99212.1"/>
    <property type="molecule type" value="Genomic_DNA"/>
</dbReference>
<gene>
    <name evidence="3" type="ORF">BDV98DRAFT_595226</name>
</gene>
<proteinExistence type="predicted"/>
<feature type="compositionally biased region" description="Basic and acidic residues" evidence="1">
    <location>
        <begin position="456"/>
        <end position="469"/>
    </location>
</feature>
<feature type="region of interest" description="Disordered" evidence="1">
    <location>
        <begin position="369"/>
        <end position="502"/>
    </location>
</feature>
<feature type="compositionally biased region" description="Polar residues" evidence="1">
    <location>
        <begin position="384"/>
        <end position="397"/>
    </location>
</feature>
<feature type="region of interest" description="Disordered" evidence="1">
    <location>
        <begin position="299"/>
        <end position="350"/>
    </location>
</feature>
<feature type="region of interest" description="Disordered" evidence="1">
    <location>
        <begin position="100"/>
        <end position="145"/>
    </location>
</feature>
<evidence type="ECO:0000256" key="2">
    <source>
        <dbReference type="SAM" id="Phobius"/>
    </source>
</evidence>
<keyword evidence="2" id="KW-0472">Membrane</keyword>
<keyword evidence="4" id="KW-1185">Reference proteome</keyword>
<dbReference type="AlphaFoldDB" id="A0A5C3QB32"/>
<feature type="transmembrane region" description="Helical" evidence="2">
    <location>
        <begin position="204"/>
        <end position="225"/>
    </location>
</feature>
<reference evidence="3 4" key="1">
    <citation type="journal article" date="2019" name="Nat. Ecol. Evol.">
        <title>Megaphylogeny resolves global patterns of mushroom evolution.</title>
        <authorList>
            <person name="Varga T."/>
            <person name="Krizsan K."/>
            <person name="Foldi C."/>
            <person name="Dima B."/>
            <person name="Sanchez-Garcia M."/>
            <person name="Sanchez-Ramirez S."/>
            <person name="Szollosi G.J."/>
            <person name="Szarkandi J.G."/>
            <person name="Papp V."/>
            <person name="Albert L."/>
            <person name="Andreopoulos W."/>
            <person name="Angelini C."/>
            <person name="Antonin V."/>
            <person name="Barry K.W."/>
            <person name="Bougher N.L."/>
            <person name="Buchanan P."/>
            <person name="Buyck B."/>
            <person name="Bense V."/>
            <person name="Catcheside P."/>
            <person name="Chovatia M."/>
            <person name="Cooper J."/>
            <person name="Damon W."/>
            <person name="Desjardin D."/>
            <person name="Finy P."/>
            <person name="Geml J."/>
            <person name="Haridas S."/>
            <person name="Hughes K."/>
            <person name="Justo A."/>
            <person name="Karasinski D."/>
            <person name="Kautmanova I."/>
            <person name="Kiss B."/>
            <person name="Kocsube S."/>
            <person name="Kotiranta H."/>
            <person name="LaButti K.M."/>
            <person name="Lechner B.E."/>
            <person name="Liimatainen K."/>
            <person name="Lipzen A."/>
            <person name="Lukacs Z."/>
            <person name="Mihaltcheva S."/>
            <person name="Morgado L.N."/>
            <person name="Niskanen T."/>
            <person name="Noordeloos M.E."/>
            <person name="Ohm R.A."/>
            <person name="Ortiz-Santana B."/>
            <person name="Ovrebo C."/>
            <person name="Racz N."/>
            <person name="Riley R."/>
            <person name="Savchenko A."/>
            <person name="Shiryaev A."/>
            <person name="Soop K."/>
            <person name="Spirin V."/>
            <person name="Szebenyi C."/>
            <person name="Tomsovsky M."/>
            <person name="Tulloss R.E."/>
            <person name="Uehling J."/>
            <person name="Grigoriev I.V."/>
            <person name="Vagvolgyi C."/>
            <person name="Papp T."/>
            <person name="Martin F.M."/>
            <person name="Miettinen O."/>
            <person name="Hibbett D.S."/>
            <person name="Nagy L.G."/>
        </authorList>
    </citation>
    <scope>NUCLEOTIDE SEQUENCE [LARGE SCALE GENOMIC DNA]</scope>
    <source>
        <strain evidence="3 4">CBS 309.79</strain>
    </source>
</reference>
<keyword evidence="2" id="KW-1133">Transmembrane helix</keyword>
<evidence type="ECO:0000313" key="3">
    <source>
        <dbReference type="EMBL" id="TFK99212.1"/>
    </source>
</evidence>
<feature type="compositionally biased region" description="Low complexity" evidence="1">
    <location>
        <begin position="130"/>
        <end position="145"/>
    </location>
</feature>
<evidence type="ECO:0000256" key="1">
    <source>
        <dbReference type="SAM" id="MobiDB-lite"/>
    </source>
</evidence>
<organism evidence="3 4">
    <name type="scientific">Pterulicium gracile</name>
    <dbReference type="NCBI Taxonomy" id="1884261"/>
    <lineage>
        <taxon>Eukaryota</taxon>
        <taxon>Fungi</taxon>
        <taxon>Dikarya</taxon>
        <taxon>Basidiomycota</taxon>
        <taxon>Agaricomycotina</taxon>
        <taxon>Agaricomycetes</taxon>
        <taxon>Agaricomycetidae</taxon>
        <taxon>Agaricales</taxon>
        <taxon>Pleurotineae</taxon>
        <taxon>Pterulaceae</taxon>
        <taxon>Pterulicium</taxon>
    </lineage>
</organism>
<accession>A0A5C3QB32</accession>
<protein>
    <submittedName>
        <fullName evidence="3">Uncharacterized protein</fullName>
    </submittedName>
</protein>
<feature type="compositionally biased region" description="Polar residues" evidence="1">
    <location>
        <begin position="312"/>
        <end position="334"/>
    </location>
</feature>
<dbReference type="Proteomes" id="UP000305067">
    <property type="component" value="Unassembled WGS sequence"/>
</dbReference>
<sequence>MSASTECTVTPTGTTTITTLETTQQIFPSQLVTTLPGEIRFFTSTECILQDILGCISSGLSTFTIHLPGEVKTIEVPITQQVVQTRLAASILFGTTCSTVPIPGETESSSNIQSESVSASEGAPQPEPTPSNSSSSQDEPSGAVSMTAVVTTPPPITSATTITFADGAVSISYSVTQPPPSTILIPVVQTDTSENESASGLRPVLGGALGAAFGFILIFATFWYLRRRRFLTAALSEKPIKRNRFSLDTDERHSKSFAAAGGAQSFSQPAIQLPSTPAQPSRPLTQHPLSHHLLHHEEQDSAGDHGAGRLSLYSSSEGHSNFNRTQSQTLASSSHSHHFRSQPSSELSHGMSLSPVLTSFYLPPSLDYTHSSSPSHDHSHETHISQSRSGSPTSLSGLNRLPDADAKQWTLRITNATPTPRGREDSSDTFSFLPEEDPNPFADSPHGPPTILPAQAKDHQSNPFSDEHAIPSTDDDQLSSRANNRSALAGSMSSSLQHGKSA</sequence>
<evidence type="ECO:0000313" key="4">
    <source>
        <dbReference type="Proteomes" id="UP000305067"/>
    </source>
</evidence>
<keyword evidence="2" id="KW-0812">Transmembrane</keyword>
<name>A0A5C3QB32_9AGAR</name>